<evidence type="ECO:0000256" key="1">
    <source>
        <dbReference type="ARBA" id="ARBA00005298"/>
    </source>
</evidence>
<accession>A0AAU9TN74</accession>
<dbReference type="InterPro" id="IPR014756">
    <property type="entry name" value="Ig_E-set"/>
</dbReference>
<comment type="caution">
    <text evidence="5">The sequence shown here is derived from an EMBL/GenBank/DDBJ whole genome shotgun (WGS) entry which is preliminary data.</text>
</comment>
<dbReference type="GO" id="GO:0015031">
    <property type="term" value="P:protein transport"/>
    <property type="evidence" value="ECO:0007669"/>
    <property type="project" value="TreeGrafter"/>
</dbReference>
<feature type="domain" description="Arrestin C-terminal-like" evidence="4">
    <location>
        <begin position="176"/>
        <end position="307"/>
    </location>
</feature>
<evidence type="ECO:0000259" key="4">
    <source>
        <dbReference type="SMART" id="SM01017"/>
    </source>
</evidence>
<protein>
    <recommendedName>
        <fullName evidence="4">Arrestin C-terminal-like domain-containing protein</fullName>
    </recommendedName>
</protein>
<name>A0AAU9TN74_EUPED</name>
<dbReference type="InterPro" id="IPR011022">
    <property type="entry name" value="Arrestin_C-like"/>
</dbReference>
<feature type="domain" description="Arrestin C-terminal-like" evidence="4">
    <location>
        <begin position="4"/>
        <end position="149"/>
    </location>
</feature>
<dbReference type="SUPFAM" id="SSF81296">
    <property type="entry name" value="E set domains"/>
    <property type="match status" value="2"/>
</dbReference>
<sequence length="497" mass="54838">MGFDDGKIVLDSPNRTYYTGQTVRGNLIFDQNKVKTFRGIYVKFVGFCNVHWTTTETRRVGDKDETYTVVHSSYEEYCNVKKYLVGDEDGDNHLQPGHYDYSFSFKIPDNGPSSFEGEYGHVRYEIKVVVDKAFKFDQKKKVWLRVIAPLDLNMYPYCKEPLEMEFNDTYSCCCFSSGSTDTVVNAPLSGYCPGQKISMEITSANKGNVEIEHIKLRIKQTIVFEAIIEPDTRVTKDVVAEIKKGPIPSNTTRNWTVEMEVPDLDGYNLSACSYISVYYKLQVVVSPEACHSDSHQSRPIIIGTIPLVGFQDDVVNPLQDQMPQQVAPITEQPLSSSVTSPYSPNDASKLPYPSANPPNPVNTPGTVTNPPYPVNSPGIITNPPYPVNTPSVGANRPHPNVTPYHDHPPPYPGNSSPYLAQTSSNQMGSLPSLGTGNVLSGRLMKTGNVGFIVQGGSNMSNMPYPGTTTPLLASVNILDCFSSHLGAHSISMSNLYK</sequence>
<dbReference type="Proteomes" id="UP001153954">
    <property type="component" value="Unassembled WGS sequence"/>
</dbReference>
<gene>
    <name evidence="5" type="ORF">EEDITHA_LOCUS3923</name>
</gene>
<dbReference type="AlphaFoldDB" id="A0AAU9TN74"/>
<keyword evidence="6" id="KW-1185">Reference proteome</keyword>
<dbReference type="InterPro" id="IPR050357">
    <property type="entry name" value="Arrestin_domain-protein"/>
</dbReference>
<dbReference type="Pfam" id="PF00339">
    <property type="entry name" value="Arrestin_N"/>
    <property type="match status" value="1"/>
</dbReference>
<feature type="region of interest" description="Disordered" evidence="3">
    <location>
        <begin position="327"/>
        <end position="416"/>
    </location>
</feature>
<organism evidence="5 6">
    <name type="scientific">Euphydryas editha</name>
    <name type="common">Edith's checkerspot</name>
    <dbReference type="NCBI Taxonomy" id="104508"/>
    <lineage>
        <taxon>Eukaryota</taxon>
        <taxon>Metazoa</taxon>
        <taxon>Ecdysozoa</taxon>
        <taxon>Arthropoda</taxon>
        <taxon>Hexapoda</taxon>
        <taxon>Insecta</taxon>
        <taxon>Pterygota</taxon>
        <taxon>Neoptera</taxon>
        <taxon>Endopterygota</taxon>
        <taxon>Lepidoptera</taxon>
        <taxon>Glossata</taxon>
        <taxon>Ditrysia</taxon>
        <taxon>Papilionoidea</taxon>
        <taxon>Nymphalidae</taxon>
        <taxon>Nymphalinae</taxon>
        <taxon>Euphydryas</taxon>
    </lineage>
</organism>
<dbReference type="PANTHER" id="PTHR11188:SF176">
    <property type="entry name" value="ARRESTIN DOMAIN-CONTAINING PROTEIN 1"/>
    <property type="match status" value="1"/>
</dbReference>
<dbReference type="InterPro" id="IPR014752">
    <property type="entry name" value="Arrestin-like_C"/>
</dbReference>
<proteinExistence type="inferred from homology"/>
<dbReference type="GO" id="GO:0005737">
    <property type="term" value="C:cytoplasm"/>
    <property type="evidence" value="ECO:0007669"/>
    <property type="project" value="TreeGrafter"/>
</dbReference>
<dbReference type="Pfam" id="PF02752">
    <property type="entry name" value="Arrestin_C"/>
    <property type="match status" value="1"/>
</dbReference>
<evidence type="ECO:0000313" key="6">
    <source>
        <dbReference type="Proteomes" id="UP001153954"/>
    </source>
</evidence>
<keyword evidence="2" id="KW-0716">Sensory transduction</keyword>
<evidence type="ECO:0000256" key="3">
    <source>
        <dbReference type="SAM" id="MobiDB-lite"/>
    </source>
</evidence>
<evidence type="ECO:0000256" key="2">
    <source>
        <dbReference type="ARBA" id="ARBA00022606"/>
    </source>
</evidence>
<dbReference type="PANTHER" id="PTHR11188">
    <property type="entry name" value="ARRESTIN DOMAIN CONTAINING PROTEIN"/>
    <property type="match status" value="1"/>
</dbReference>
<feature type="compositionally biased region" description="Polar residues" evidence="3">
    <location>
        <begin position="332"/>
        <end position="346"/>
    </location>
</feature>
<dbReference type="SMART" id="SM01017">
    <property type="entry name" value="Arrestin_C"/>
    <property type="match status" value="2"/>
</dbReference>
<dbReference type="InterPro" id="IPR011021">
    <property type="entry name" value="Arrestin-like_N"/>
</dbReference>
<comment type="similarity">
    <text evidence="1">Belongs to the arrestin family.</text>
</comment>
<evidence type="ECO:0000313" key="5">
    <source>
        <dbReference type="EMBL" id="CAH2087687.1"/>
    </source>
</evidence>
<dbReference type="Gene3D" id="2.60.40.640">
    <property type="match status" value="2"/>
</dbReference>
<reference evidence="5" key="1">
    <citation type="submission" date="2022-03" db="EMBL/GenBank/DDBJ databases">
        <authorList>
            <person name="Tunstrom K."/>
        </authorList>
    </citation>
    <scope>NUCLEOTIDE SEQUENCE</scope>
</reference>
<dbReference type="EMBL" id="CAKOGL010000006">
    <property type="protein sequence ID" value="CAH2087687.1"/>
    <property type="molecule type" value="Genomic_DNA"/>
</dbReference>